<evidence type="ECO:0000313" key="1">
    <source>
        <dbReference type="EMBL" id="KAF7287720.1"/>
    </source>
</evidence>
<dbReference type="AlphaFoldDB" id="A0A834IWK0"/>
<sequence>MMINVLNDRKYGSAHRRNDIPRRLSRAFLKAYQLTKMVENKEGKPIAIVQVVVPREKRRIFAVDRLIHQVVKVQAQSSNGRRVQ</sequence>
<protein>
    <submittedName>
        <fullName evidence="1">Uncharacterized protein</fullName>
    </submittedName>
</protein>
<reference evidence="1" key="1">
    <citation type="submission" date="2020-08" db="EMBL/GenBank/DDBJ databases">
        <title>Genome sequencing and assembly of the red palm weevil Rhynchophorus ferrugineus.</title>
        <authorList>
            <person name="Dias G.B."/>
            <person name="Bergman C.M."/>
            <person name="Manee M."/>
        </authorList>
    </citation>
    <scope>NUCLEOTIDE SEQUENCE</scope>
    <source>
        <strain evidence="1">AA-2017</strain>
        <tissue evidence="1">Whole larva</tissue>
    </source>
</reference>
<organism evidence="1 2">
    <name type="scientific">Rhynchophorus ferrugineus</name>
    <name type="common">Red palm weevil</name>
    <name type="synonym">Curculio ferrugineus</name>
    <dbReference type="NCBI Taxonomy" id="354439"/>
    <lineage>
        <taxon>Eukaryota</taxon>
        <taxon>Metazoa</taxon>
        <taxon>Ecdysozoa</taxon>
        <taxon>Arthropoda</taxon>
        <taxon>Hexapoda</taxon>
        <taxon>Insecta</taxon>
        <taxon>Pterygota</taxon>
        <taxon>Neoptera</taxon>
        <taxon>Endopterygota</taxon>
        <taxon>Coleoptera</taxon>
        <taxon>Polyphaga</taxon>
        <taxon>Cucujiformia</taxon>
        <taxon>Curculionidae</taxon>
        <taxon>Dryophthorinae</taxon>
        <taxon>Rhynchophorus</taxon>
    </lineage>
</organism>
<keyword evidence="2" id="KW-1185">Reference proteome</keyword>
<accession>A0A834IWK0</accession>
<gene>
    <name evidence="1" type="ORF">GWI33_003360</name>
</gene>
<proteinExistence type="predicted"/>
<dbReference type="Proteomes" id="UP000625711">
    <property type="component" value="Unassembled WGS sequence"/>
</dbReference>
<name>A0A834IWK0_RHYFE</name>
<dbReference type="EMBL" id="JAACXV010000003">
    <property type="protein sequence ID" value="KAF7287720.1"/>
    <property type="molecule type" value="Genomic_DNA"/>
</dbReference>
<comment type="caution">
    <text evidence="1">The sequence shown here is derived from an EMBL/GenBank/DDBJ whole genome shotgun (WGS) entry which is preliminary data.</text>
</comment>
<evidence type="ECO:0000313" key="2">
    <source>
        <dbReference type="Proteomes" id="UP000625711"/>
    </source>
</evidence>